<accession>A0A316VGR3</accession>
<feature type="region of interest" description="Disordered" evidence="1">
    <location>
        <begin position="193"/>
        <end position="228"/>
    </location>
</feature>
<gene>
    <name evidence="2" type="ORF">FA14DRAFT_5982</name>
</gene>
<feature type="region of interest" description="Disordered" evidence="1">
    <location>
        <begin position="124"/>
        <end position="160"/>
    </location>
</feature>
<dbReference type="Proteomes" id="UP000245771">
    <property type="component" value="Unassembled WGS sequence"/>
</dbReference>
<feature type="compositionally biased region" description="Polar residues" evidence="1">
    <location>
        <begin position="294"/>
        <end position="308"/>
    </location>
</feature>
<evidence type="ECO:0000313" key="2">
    <source>
        <dbReference type="EMBL" id="PWN36726.1"/>
    </source>
</evidence>
<reference evidence="2 3" key="1">
    <citation type="journal article" date="2018" name="Mol. Biol. Evol.">
        <title>Broad Genomic Sampling Reveals a Smut Pathogenic Ancestry of the Fungal Clade Ustilaginomycotina.</title>
        <authorList>
            <person name="Kijpornyongpan T."/>
            <person name="Mondo S.J."/>
            <person name="Barry K."/>
            <person name="Sandor L."/>
            <person name="Lee J."/>
            <person name="Lipzen A."/>
            <person name="Pangilinan J."/>
            <person name="LaButti K."/>
            <person name="Hainaut M."/>
            <person name="Henrissat B."/>
            <person name="Grigoriev I.V."/>
            <person name="Spatafora J.W."/>
            <person name="Aime M.C."/>
        </authorList>
    </citation>
    <scope>NUCLEOTIDE SEQUENCE [LARGE SCALE GENOMIC DNA]</scope>
    <source>
        <strain evidence="2 3">MCA 3882</strain>
    </source>
</reference>
<dbReference type="RefSeq" id="XP_025357028.1">
    <property type="nucleotide sequence ID" value="XM_025502547.1"/>
</dbReference>
<feature type="region of interest" description="Disordered" evidence="1">
    <location>
        <begin position="381"/>
        <end position="446"/>
    </location>
</feature>
<proteinExistence type="predicted"/>
<evidence type="ECO:0000256" key="1">
    <source>
        <dbReference type="SAM" id="MobiDB-lite"/>
    </source>
</evidence>
<name>A0A316VGR3_9BASI</name>
<dbReference type="EMBL" id="KZ819602">
    <property type="protein sequence ID" value="PWN36726.1"/>
    <property type="molecule type" value="Genomic_DNA"/>
</dbReference>
<feature type="compositionally biased region" description="Basic and acidic residues" evidence="1">
    <location>
        <begin position="193"/>
        <end position="215"/>
    </location>
</feature>
<organism evidence="2 3">
    <name type="scientific">Meira miltonrushii</name>
    <dbReference type="NCBI Taxonomy" id="1280837"/>
    <lineage>
        <taxon>Eukaryota</taxon>
        <taxon>Fungi</taxon>
        <taxon>Dikarya</taxon>
        <taxon>Basidiomycota</taxon>
        <taxon>Ustilaginomycotina</taxon>
        <taxon>Exobasidiomycetes</taxon>
        <taxon>Exobasidiales</taxon>
        <taxon>Brachybasidiaceae</taxon>
        <taxon>Meira</taxon>
    </lineage>
</organism>
<dbReference type="OrthoDB" id="10683277at2759"/>
<sequence>MGAIVSRPVLHNIETALLSIAQLVDTVVRAVEYLLSVIISKCVSRSIYRHFYVSTPTSVNAADLNDADKEGLTRICTNEGVCYIPATRIAQHRQLRKQKQDDRLKKRKMRAEWAAAGLNVDEMAREERRKERLRKQKTNKTNESLAESEEKKSKLSRQSTAIDESIPLVSLPEKVAKEEKPLYIMGNVARRSADIKRSDQPKKTEDEGKQEKDAQIHWAKSHRTRPLTAVREASHDHGILIEPPKFRARLSQDAKGLPNGMADVLEFNGVPHGKEQKDRKRQSSIPSPPKFQAKKSQSSVEAISASRIATNVQDKRASMLDHASTPNDFQKGHRPSASLPPLMTSTTALRAHNVSVPISPALVQPKPRRAVESHFDGGSPLFAPPSLHSPTITAGSLRSAATPPPAFLNRNRNSIDLAHPISRGGTPSDNDASSIRSKRSIATTATPPPYVVHLADKACKSRWESTAKERKGWKGEVKRIALNKVHEQRTAYRSSVSLPLTEKQINQ</sequence>
<feature type="compositionally biased region" description="Polar residues" evidence="1">
    <location>
        <begin position="425"/>
        <end position="445"/>
    </location>
</feature>
<evidence type="ECO:0000313" key="3">
    <source>
        <dbReference type="Proteomes" id="UP000245771"/>
    </source>
</evidence>
<dbReference type="GeneID" id="37024328"/>
<protein>
    <submittedName>
        <fullName evidence="2">Uncharacterized protein</fullName>
    </submittedName>
</protein>
<keyword evidence="3" id="KW-1185">Reference proteome</keyword>
<feature type="region of interest" description="Disordered" evidence="1">
    <location>
        <begin position="272"/>
        <end position="308"/>
    </location>
</feature>
<dbReference type="AlphaFoldDB" id="A0A316VGR3"/>
<dbReference type="InParanoid" id="A0A316VGR3"/>